<dbReference type="NCBIfam" id="NF005657">
    <property type="entry name" value="PRK07432.1"/>
    <property type="match status" value="1"/>
</dbReference>
<keyword evidence="7" id="KW-1185">Reference proteome</keyword>
<feature type="binding site" evidence="4">
    <location>
        <begin position="56"/>
        <end position="57"/>
    </location>
    <ligand>
        <name>phosphate</name>
        <dbReference type="ChEBI" id="CHEBI:43474"/>
    </ligand>
</feature>
<dbReference type="FunFam" id="3.40.50.1580:FF:000012">
    <property type="entry name" value="Probable 6-oxopurine nucleoside phosphorylase"/>
    <property type="match status" value="1"/>
</dbReference>
<evidence type="ECO:0000259" key="5">
    <source>
        <dbReference type="Pfam" id="PF01048"/>
    </source>
</evidence>
<feature type="binding site" evidence="4">
    <location>
        <begin position="214"/>
        <end position="216"/>
    </location>
    <ligand>
        <name>substrate</name>
    </ligand>
</feature>
<keyword evidence="3 4" id="KW-0660">Purine salvage</keyword>
<feature type="domain" description="Nucleoside phosphorylase" evidence="5">
    <location>
        <begin position="7"/>
        <end position="249"/>
    </location>
</feature>
<dbReference type="PANTHER" id="PTHR42679:SF2">
    <property type="entry name" value="S-METHYL-5'-THIOADENOSINE PHOSPHORYLASE"/>
    <property type="match status" value="1"/>
</dbReference>
<dbReference type="Pfam" id="PF01048">
    <property type="entry name" value="PNP_UDP_1"/>
    <property type="match status" value="1"/>
</dbReference>
<dbReference type="GO" id="GO:0006166">
    <property type="term" value="P:purine ribonucleoside salvage"/>
    <property type="evidence" value="ECO:0007669"/>
    <property type="project" value="UniProtKB-KW"/>
</dbReference>
<evidence type="ECO:0000313" key="6">
    <source>
        <dbReference type="EMBL" id="APB32533.1"/>
    </source>
</evidence>
<dbReference type="Gene3D" id="3.40.50.1580">
    <property type="entry name" value="Nucleoside phosphorylase domain"/>
    <property type="match status" value="1"/>
</dbReference>
<feature type="site" description="Important for substrate specificity" evidence="4">
    <location>
        <position position="227"/>
    </location>
</feature>
<dbReference type="GO" id="GO:0005829">
    <property type="term" value="C:cytosol"/>
    <property type="evidence" value="ECO:0007669"/>
    <property type="project" value="TreeGrafter"/>
</dbReference>
<dbReference type="KEGG" id="glt:GlitD10_0232"/>
<dbReference type="RefSeq" id="WP_071453260.1">
    <property type="nucleotide sequence ID" value="NZ_CP017675.1"/>
</dbReference>
<comment type="catalytic activity">
    <reaction evidence="4">
        <text>S-methyl-5'-thioadenosine + phosphate = 5-(methylsulfanyl)-alpha-D-ribose 1-phosphate + adenine</text>
        <dbReference type="Rhea" id="RHEA:11852"/>
        <dbReference type="ChEBI" id="CHEBI:16708"/>
        <dbReference type="ChEBI" id="CHEBI:17509"/>
        <dbReference type="ChEBI" id="CHEBI:43474"/>
        <dbReference type="ChEBI" id="CHEBI:58533"/>
        <dbReference type="EC" id="2.4.2.28"/>
    </reaction>
</comment>
<comment type="similarity">
    <text evidence="4">Belongs to the PNP/MTAP phosphorylase family. MTAP subfamily.</text>
</comment>
<dbReference type="InterPro" id="IPR018099">
    <property type="entry name" value="Purine_phosphorylase-2_CS"/>
</dbReference>
<dbReference type="HAMAP" id="MF_01963">
    <property type="entry name" value="MTAP"/>
    <property type="match status" value="1"/>
</dbReference>
<evidence type="ECO:0000256" key="4">
    <source>
        <dbReference type="HAMAP-Rule" id="MF_01963"/>
    </source>
</evidence>
<dbReference type="EMBL" id="CP017675">
    <property type="protein sequence ID" value="APB32533.1"/>
    <property type="molecule type" value="Genomic_DNA"/>
</dbReference>
<feature type="binding site" evidence="4">
    <location>
        <position position="190"/>
    </location>
    <ligand>
        <name>substrate</name>
    </ligand>
</feature>
<feature type="binding site" evidence="4">
    <location>
        <position position="14"/>
    </location>
    <ligand>
        <name>phosphate</name>
        <dbReference type="ChEBI" id="CHEBI:43474"/>
    </ligand>
</feature>
<dbReference type="OrthoDB" id="1523230at2"/>
<feature type="site" description="Important for substrate specificity" evidence="4">
    <location>
        <position position="172"/>
    </location>
</feature>
<feature type="binding site" evidence="4">
    <location>
        <position position="191"/>
    </location>
    <ligand>
        <name>phosphate</name>
        <dbReference type="ChEBI" id="CHEBI:43474"/>
    </ligand>
</feature>
<keyword evidence="2 4" id="KW-0808">Transferase</keyword>
<evidence type="ECO:0000313" key="7">
    <source>
        <dbReference type="Proteomes" id="UP000180235"/>
    </source>
</evidence>
<dbReference type="NCBIfam" id="TIGR01694">
    <property type="entry name" value="MTAP"/>
    <property type="match status" value="1"/>
</dbReference>
<protein>
    <recommendedName>
        <fullName evidence="4">S-methyl-5'-thioadenosine phosphorylase</fullName>
        <ecNumber evidence="4">2.4.2.28</ecNumber>
    </recommendedName>
    <alternativeName>
        <fullName evidence="4">5'-methylthioadenosine phosphorylase</fullName>
        <shortName evidence="4">MTA phosphorylase</shortName>
        <shortName evidence="4">MTAP</shortName>
    </alternativeName>
</protein>
<accession>A0A1J0A9D5</accession>
<dbReference type="CDD" id="cd09010">
    <property type="entry name" value="MTAP_SsMTAPII_like_MTIP"/>
    <property type="match status" value="1"/>
</dbReference>
<dbReference type="GO" id="GO:0019509">
    <property type="term" value="P:L-methionine salvage from methylthioadenosine"/>
    <property type="evidence" value="ECO:0007669"/>
    <property type="project" value="UniProtKB-UniRule"/>
</dbReference>
<feature type="binding site" evidence="4">
    <location>
        <begin position="89"/>
        <end position="90"/>
    </location>
    <ligand>
        <name>phosphate</name>
        <dbReference type="ChEBI" id="CHEBI:43474"/>
    </ligand>
</feature>
<keyword evidence="1 4" id="KW-0328">Glycosyltransferase</keyword>
<dbReference type="AlphaFoldDB" id="A0A1J0A9D5"/>
<dbReference type="InterPro" id="IPR010044">
    <property type="entry name" value="MTAP"/>
</dbReference>
<evidence type="ECO:0000256" key="2">
    <source>
        <dbReference type="ARBA" id="ARBA00022679"/>
    </source>
</evidence>
<sequence>MALPQVKIGVIGGSGLYQMPALTGAVAQHIPTPFGDPSDALVVGELAGVPVAFLARHGRHHQLLPTELPARANIYALKTLGVEYLISVSAVGSLRSEVKPLDLVVVDQFIDRTRNRISTFFGAGIVAHITFENPVCPALAQVLIDAINTLNLPDVTVHRQGTYVCMEGPAFSTKAESELYRSWGATVIGMTNLPEAKLAREAEIAYATLALATDYDCWHPDHASVSVEMVVANLRKNVTNAQAVIQQAVTQIAQQPPPSKAHRALKNAIMTPLDHVPPATLEKLRPILAPYLKNPS</sequence>
<dbReference type="UniPathway" id="UPA00904">
    <property type="reaction ID" value="UER00873"/>
</dbReference>
<gene>
    <name evidence="6" type="primary">mtaP</name>
    <name evidence="4" type="synonym">mtnP</name>
    <name evidence="6" type="ORF">GlitD10_0232</name>
</gene>
<evidence type="ECO:0000256" key="1">
    <source>
        <dbReference type="ARBA" id="ARBA00022676"/>
    </source>
</evidence>
<dbReference type="EC" id="2.4.2.28" evidence="4"/>
<name>A0A1J0A9D5_9CYAN</name>
<dbReference type="PANTHER" id="PTHR42679">
    <property type="entry name" value="S-METHYL-5'-THIOADENOSINE PHOSPHORYLASE"/>
    <property type="match status" value="1"/>
</dbReference>
<dbReference type="InterPro" id="IPR035994">
    <property type="entry name" value="Nucleoside_phosphorylase_sf"/>
</dbReference>
<comment type="subunit">
    <text evidence="4">Homohexamer. Dimer of a homotrimer.</text>
</comment>
<dbReference type="PROSITE" id="PS01240">
    <property type="entry name" value="PNP_MTAP_2"/>
    <property type="match status" value="1"/>
</dbReference>
<dbReference type="Proteomes" id="UP000180235">
    <property type="component" value="Chromosome"/>
</dbReference>
<dbReference type="GO" id="GO:0017061">
    <property type="term" value="F:S-methyl-5-thioadenosine phosphorylase activity"/>
    <property type="evidence" value="ECO:0007669"/>
    <property type="project" value="UniProtKB-UniRule"/>
</dbReference>
<reference evidence="6 7" key="1">
    <citation type="submission" date="2016-10" db="EMBL/GenBank/DDBJ databases">
        <title>Description of Gloeomargarita lithophora gen. nov., sp. nov., a thylakoid-bearing basal-branching cyanobacterium with intracellular carbonates, and proposal for Gloeomargaritales ord. nov.</title>
        <authorList>
            <person name="Moreira D."/>
            <person name="Tavera R."/>
            <person name="Benzerara K."/>
            <person name="Skouri-Panet F."/>
            <person name="Couradeau E."/>
            <person name="Gerard E."/>
            <person name="Loussert C."/>
            <person name="Novelo E."/>
            <person name="Zivanovic Y."/>
            <person name="Lopez-Garcia P."/>
        </authorList>
    </citation>
    <scope>NUCLEOTIDE SEQUENCE [LARGE SCALE GENOMIC DNA]</scope>
    <source>
        <strain evidence="6 7">D10</strain>
    </source>
</reference>
<comment type="function">
    <text evidence="4">Catalyzes the reversible phosphorylation of S-methyl-5'-thioadenosine (MTA) to adenine and 5-methylthioribose-1-phosphate. Involved in the breakdown of MTA, a major by-product of polyamine biosynthesis. Responsible for the first step in the methionine salvage pathway after MTA has been generated from S-adenosylmethionine. Has broad substrate specificity with 6-aminopurine nucleosides as preferred substrates.</text>
</comment>
<organism evidence="6 7">
    <name type="scientific">Gloeomargarita lithophora Alchichica-D10</name>
    <dbReference type="NCBI Taxonomy" id="1188229"/>
    <lineage>
        <taxon>Bacteria</taxon>
        <taxon>Bacillati</taxon>
        <taxon>Cyanobacteriota</taxon>
        <taxon>Cyanophyceae</taxon>
        <taxon>Gloeomargaritales</taxon>
        <taxon>Gloeomargaritaceae</taxon>
        <taxon>Gloeomargarita</taxon>
    </lineage>
</organism>
<proteinExistence type="inferred from homology"/>
<evidence type="ECO:0000256" key="3">
    <source>
        <dbReference type="ARBA" id="ARBA00022726"/>
    </source>
</evidence>
<comment type="pathway">
    <text evidence="4">Amino-acid biosynthesis; L-methionine biosynthesis via salvage pathway; S-methyl-5-thio-alpha-D-ribose 1-phosphate from S-methyl-5'-thioadenosine (phosphorylase route): step 1/1.</text>
</comment>
<dbReference type="STRING" id="1188229.GlitD10_0232"/>
<dbReference type="InterPro" id="IPR000845">
    <property type="entry name" value="Nucleoside_phosphorylase_d"/>
</dbReference>
<dbReference type="SUPFAM" id="SSF53167">
    <property type="entry name" value="Purine and uridine phosphorylases"/>
    <property type="match status" value="1"/>
</dbReference>